<evidence type="ECO:0000313" key="8">
    <source>
        <dbReference type="Proteomes" id="UP001295423"/>
    </source>
</evidence>
<evidence type="ECO:0000259" key="5">
    <source>
        <dbReference type="PROSITE" id="PS51192"/>
    </source>
</evidence>
<dbReference type="PROSITE" id="PS51192">
    <property type="entry name" value="HELICASE_ATP_BIND_1"/>
    <property type="match status" value="1"/>
</dbReference>
<evidence type="ECO:0000256" key="1">
    <source>
        <dbReference type="ARBA" id="ARBA00022741"/>
    </source>
</evidence>
<dbReference type="InterPro" id="IPR049730">
    <property type="entry name" value="SNF2/RAD54-like_C"/>
</dbReference>
<evidence type="ECO:0000256" key="3">
    <source>
        <dbReference type="ARBA" id="ARBA00022840"/>
    </source>
</evidence>
<proteinExistence type="predicted"/>
<dbReference type="GO" id="GO:0005524">
    <property type="term" value="F:ATP binding"/>
    <property type="evidence" value="ECO:0007669"/>
    <property type="project" value="UniProtKB-KW"/>
</dbReference>
<dbReference type="CDD" id="cd18793">
    <property type="entry name" value="SF2_C_SNF"/>
    <property type="match status" value="1"/>
</dbReference>
<keyword evidence="8" id="KW-1185">Reference proteome</keyword>
<evidence type="ECO:0000313" key="7">
    <source>
        <dbReference type="EMBL" id="CAJ1949446.1"/>
    </source>
</evidence>
<feature type="domain" description="Helicase C-terminal" evidence="6">
    <location>
        <begin position="735"/>
        <end position="897"/>
    </location>
</feature>
<evidence type="ECO:0000256" key="2">
    <source>
        <dbReference type="ARBA" id="ARBA00022801"/>
    </source>
</evidence>
<dbReference type="GO" id="GO:0016787">
    <property type="term" value="F:hydrolase activity"/>
    <property type="evidence" value="ECO:0007669"/>
    <property type="project" value="UniProtKB-KW"/>
</dbReference>
<dbReference type="InterPro" id="IPR001650">
    <property type="entry name" value="Helicase_C-like"/>
</dbReference>
<protein>
    <submittedName>
        <fullName evidence="7">Uncharacterized protein</fullName>
    </submittedName>
</protein>
<keyword evidence="2" id="KW-0378">Hydrolase</keyword>
<evidence type="ECO:0000259" key="6">
    <source>
        <dbReference type="PROSITE" id="PS51194"/>
    </source>
</evidence>
<dbReference type="Gene3D" id="3.40.50.300">
    <property type="entry name" value="P-loop containing nucleotide triphosphate hydrolases"/>
    <property type="match status" value="1"/>
</dbReference>
<dbReference type="InterPro" id="IPR027417">
    <property type="entry name" value="P-loop_NTPase"/>
</dbReference>
<dbReference type="InterPro" id="IPR038718">
    <property type="entry name" value="SNF2-like_sf"/>
</dbReference>
<dbReference type="SUPFAM" id="SSF52540">
    <property type="entry name" value="P-loop containing nucleoside triphosphate hydrolases"/>
    <property type="match status" value="2"/>
</dbReference>
<dbReference type="CDD" id="cd18008">
    <property type="entry name" value="DEXDc_SHPRH-like"/>
    <property type="match status" value="1"/>
</dbReference>
<name>A0AAD2FR72_9STRA</name>
<dbReference type="GO" id="GO:0006281">
    <property type="term" value="P:DNA repair"/>
    <property type="evidence" value="ECO:0007669"/>
    <property type="project" value="TreeGrafter"/>
</dbReference>
<dbReference type="Proteomes" id="UP001295423">
    <property type="component" value="Unassembled WGS sequence"/>
</dbReference>
<sequence length="970" mass="107661">MAKRISPSAVIDLTLESDDEQEARLGDVTWRFHGNSTSGRATKRARTLNSSDVLKPGEDVEVVEACVACPTTAIGNPNAGETEIDSEFQVVGTRNELKLPHLRHDCTMHQFLTKAANSDQLRAQNEKHCELCYCYVCDAPVKDCKSWSNVDGVWQNSHCNATDKQNWWVKERGAVKSGSGAASDGVGVGNLASGLMGSTTINRTPNTSNARGSSNHSNLTGSDNTIGGIYAPGNLPTGINQKAHPPCRHCAWHSNNQKAHPPCRHCAWHSNIKDLQKNHGRCIKCGRFTLLSNQQKGYLPKESDYCFGGRKIGFRIVSKDVRRDKKYRESWRKADATDPRWKYDEAAMKTSVFDFRIGKWPRLAAIVHYTSEWEEEKAKQKRRDVIILDNKDDISLLRLLNKVGIGSNRAEKPKIVRGGIIAEEMGLGKHPAPALPIKGSHISCLSSTPIPPPADNALNGLHWNRDLYTETSTDNKLRGSVLSQGTLVICPVSLVGQWIEEAKSKLSNPGLLYPYHGGNRIRDAETLAKNAIVVTTYQVLASDDTYHRKKSSNPDEYCPPLEQIRWWRIICDEGHSLRNAGNQRNKSLSQLVADNKWMVTGTPVSTSMSDLKNQLKLIGVEHVDKIFQSDKRSMRRNDKMSIEIALSDEEREEYDAFESAAKQFYVQFKAGHSRELSKHYLLLSQKLTPLRVACAGGHLPTNPEAGVVAEDDGGGEAKVRKQKEVKYSDFCFTSKLTTLIEQLKQARDTDPTSKSLVFSQFNSTLEWLKQELPAHGFQFRTLAGSMTMKQRAKALHDFQADPPTTIFLLSMRAGNCGINLTQANRVFLMEPGFNPALEKQAIGRVHRLGQKRNVEIIRLIVKDSIETRICEFLETKYRISTNAASKAGSEKGPEEEISAEVEHGVLVGNLASERPRNKIVTSEFDMLFGVKSESEAPDALMPDSTIPDTAAMPDGAISLNFNATSISGDL</sequence>
<dbReference type="InterPro" id="IPR014001">
    <property type="entry name" value="Helicase_ATP-bd"/>
</dbReference>
<dbReference type="SMART" id="SM00490">
    <property type="entry name" value="HELICc"/>
    <property type="match status" value="1"/>
</dbReference>
<keyword evidence="3" id="KW-0067">ATP-binding</keyword>
<dbReference type="PROSITE" id="PS51194">
    <property type="entry name" value="HELICASE_CTER"/>
    <property type="match status" value="1"/>
</dbReference>
<dbReference type="EMBL" id="CAKOGP040001758">
    <property type="protein sequence ID" value="CAJ1949446.1"/>
    <property type="molecule type" value="Genomic_DNA"/>
</dbReference>
<feature type="domain" description="Helicase ATP-binding" evidence="5">
    <location>
        <begin position="410"/>
        <end position="621"/>
    </location>
</feature>
<organism evidence="7 8">
    <name type="scientific">Cylindrotheca closterium</name>
    <dbReference type="NCBI Taxonomy" id="2856"/>
    <lineage>
        <taxon>Eukaryota</taxon>
        <taxon>Sar</taxon>
        <taxon>Stramenopiles</taxon>
        <taxon>Ochrophyta</taxon>
        <taxon>Bacillariophyta</taxon>
        <taxon>Bacillariophyceae</taxon>
        <taxon>Bacillariophycidae</taxon>
        <taxon>Bacillariales</taxon>
        <taxon>Bacillariaceae</taxon>
        <taxon>Cylindrotheca</taxon>
    </lineage>
</organism>
<reference evidence="7" key="1">
    <citation type="submission" date="2023-08" db="EMBL/GenBank/DDBJ databases">
        <authorList>
            <person name="Audoor S."/>
            <person name="Bilcke G."/>
        </authorList>
    </citation>
    <scope>NUCLEOTIDE SEQUENCE</scope>
</reference>
<gene>
    <name evidence="7" type="ORF">CYCCA115_LOCUS12099</name>
</gene>
<dbReference type="InterPro" id="IPR050628">
    <property type="entry name" value="SNF2_RAD54_helicase_TF"/>
</dbReference>
<dbReference type="Pfam" id="PF00271">
    <property type="entry name" value="Helicase_C"/>
    <property type="match status" value="1"/>
</dbReference>
<dbReference type="PANTHER" id="PTHR45626:SF38">
    <property type="entry name" value="DEAD-BOX PROTEIN"/>
    <property type="match status" value="1"/>
</dbReference>
<accession>A0AAD2FR72</accession>
<dbReference type="PANTHER" id="PTHR45626">
    <property type="entry name" value="TRANSCRIPTION TERMINATION FACTOR 2-RELATED"/>
    <property type="match status" value="1"/>
</dbReference>
<evidence type="ECO:0000256" key="4">
    <source>
        <dbReference type="SAM" id="MobiDB-lite"/>
    </source>
</evidence>
<comment type="caution">
    <text evidence="7">The sequence shown here is derived from an EMBL/GenBank/DDBJ whole genome shotgun (WGS) entry which is preliminary data.</text>
</comment>
<dbReference type="AlphaFoldDB" id="A0AAD2FR72"/>
<dbReference type="GO" id="GO:0005634">
    <property type="term" value="C:nucleus"/>
    <property type="evidence" value="ECO:0007669"/>
    <property type="project" value="TreeGrafter"/>
</dbReference>
<keyword evidence="1" id="KW-0547">Nucleotide-binding</keyword>
<dbReference type="Pfam" id="PF00176">
    <property type="entry name" value="SNF2-rel_dom"/>
    <property type="match status" value="1"/>
</dbReference>
<feature type="region of interest" description="Disordered" evidence="4">
    <location>
        <begin position="197"/>
        <end position="223"/>
    </location>
</feature>
<dbReference type="SMART" id="SM00487">
    <property type="entry name" value="DEXDc"/>
    <property type="match status" value="1"/>
</dbReference>
<dbReference type="GO" id="GO:0008094">
    <property type="term" value="F:ATP-dependent activity, acting on DNA"/>
    <property type="evidence" value="ECO:0007669"/>
    <property type="project" value="TreeGrafter"/>
</dbReference>
<dbReference type="InterPro" id="IPR000330">
    <property type="entry name" value="SNF2_N"/>
</dbReference>
<dbReference type="Gene3D" id="3.40.50.10810">
    <property type="entry name" value="Tandem AAA-ATPase domain"/>
    <property type="match status" value="1"/>
</dbReference>